<keyword evidence="1" id="KW-0547">Nucleotide-binding</keyword>
<reference evidence="6 7" key="2">
    <citation type="submission" date="2025-04" db="UniProtKB">
        <authorList>
            <consortium name="RefSeq"/>
        </authorList>
    </citation>
    <scope>IDENTIFICATION</scope>
    <source>
        <tissue evidence="6 7">Young leaves</tissue>
    </source>
</reference>
<dbReference type="RefSeq" id="XP_026660618.2">
    <property type="nucleotide sequence ID" value="XM_026804817.2"/>
</dbReference>
<dbReference type="Gene3D" id="3.30.200.20">
    <property type="entry name" value="Phosphorylase Kinase, domain 1"/>
    <property type="match status" value="1"/>
</dbReference>
<dbReference type="InterPro" id="IPR008266">
    <property type="entry name" value="Tyr_kinase_AS"/>
</dbReference>
<dbReference type="PANTHER" id="PTHR47989">
    <property type="entry name" value="OS01G0750732 PROTEIN"/>
    <property type="match status" value="1"/>
</dbReference>
<reference evidence="5" key="1">
    <citation type="journal article" date="2019" name="Nat. Commun.">
        <title>Genome-wide association mapping of date palm fruit traits.</title>
        <authorList>
            <person name="Hazzouri K.M."/>
            <person name="Gros-Balthazard M."/>
            <person name="Flowers J.M."/>
            <person name="Copetti D."/>
            <person name="Lemansour A."/>
            <person name="Lebrun M."/>
            <person name="Masmoudi K."/>
            <person name="Ferrand S."/>
            <person name="Dhar M.I."/>
            <person name="Fresquez Z.A."/>
            <person name="Rosas U."/>
            <person name="Zhang J."/>
            <person name="Talag J."/>
            <person name="Lee S."/>
            <person name="Kudrna D."/>
            <person name="Powell R.F."/>
            <person name="Leitch I.J."/>
            <person name="Krueger R.R."/>
            <person name="Wing R.A."/>
            <person name="Amiri K.M.A."/>
            <person name="Purugganan M.D."/>
        </authorList>
    </citation>
    <scope>NUCLEOTIDE SEQUENCE [LARGE SCALE GENOMIC DNA]</scope>
    <source>
        <strain evidence="5">cv. Khalas</strain>
    </source>
</reference>
<dbReference type="InterPro" id="IPR011009">
    <property type="entry name" value="Kinase-like_dom_sf"/>
</dbReference>
<organism evidence="5 6">
    <name type="scientific">Phoenix dactylifera</name>
    <name type="common">Date palm</name>
    <dbReference type="NCBI Taxonomy" id="42345"/>
    <lineage>
        <taxon>Eukaryota</taxon>
        <taxon>Viridiplantae</taxon>
        <taxon>Streptophyta</taxon>
        <taxon>Embryophyta</taxon>
        <taxon>Tracheophyta</taxon>
        <taxon>Spermatophyta</taxon>
        <taxon>Magnoliopsida</taxon>
        <taxon>Liliopsida</taxon>
        <taxon>Arecaceae</taxon>
        <taxon>Coryphoideae</taxon>
        <taxon>Phoeniceae</taxon>
        <taxon>Phoenix</taxon>
    </lineage>
</organism>
<feature type="compositionally biased region" description="Low complexity" evidence="3">
    <location>
        <begin position="291"/>
        <end position="308"/>
    </location>
</feature>
<dbReference type="FunFam" id="3.30.200.20:FF:000162">
    <property type="entry name" value="Adenine nucleotide alpha hydrolase-like domain kinase"/>
    <property type="match status" value="1"/>
</dbReference>
<dbReference type="Proteomes" id="UP000228380">
    <property type="component" value="Chromosome 6"/>
</dbReference>
<accession>A0A8B8J4W4</accession>
<evidence type="ECO:0000256" key="3">
    <source>
        <dbReference type="SAM" id="MobiDB-lite"/>
    </source>
</evidence>
<dbReference type="GO" id="GO:0005524">
    <property type="term" value="F:ATP binding"/>
    <property type="evidence" value="ECO:0007669"/>
    <property type="project" value="UniProtKB-KW"/>
</dbReference>
<dbReference type="InterPro" id="IPR000719">
    <property type="entry name" value="Prot_kinase_dom"/>
</dbReference>
<protein>
    <submittedName>
        <fullName evidence="6 7">Inactive protein kinase SELMODRAFT_444075-like isoform X1</fullName>
    </submittedName>
</protein>
<evidence type="ECO:0000259" key="4">
    <source>
        <dbReference type="PROSITE" id="PS50011"/>
    </source>
</evidence>
<dbReference type="Gene3D" id="1.10.510.10">
    <property type="entry name" value="Transferase(Phosphotransferase) domain 1"/>
    <property type="match status" value="1"/>
</dbReference>
<sequence length="811" mass="89383">MRERWWREATRREFALKKESEDKTERGYILDRFERPARQRNIDPMSPENVVVVAVRAEREISKTALEWALTHVVRPGDLVTLLAVLSDHGARGGWRRRLLPWGFPRFGGGGDSGSRRHRERCQISAACSQMALQIDGRNEISMRIKVVGSESSGGAGFGGGGGGGGGGGMVATESKSVGANWIVLDKQLKQEIKPCMEELQCNIVVMGGSCAKVLRLNLGGAYEPLPPFSSACSPNCSEKFPNRQLKPIAIPDDVKTSFHKETREAGSSTGIGRASSIFVDEGNHNQKLEGVGSDDAGTSDSDSGGVASPLSFHLGMDLLQAEARRESSSGFRPQRRSHPATASSATAHNRGVCWIPQNHVAAEEAFIQSRKTHKTRPPPPSAKTLQEMFAESNRGGYAIGKAGLHPDLAAEDCYSTYGSDVREAVSLFGSCPSIPPPLCSLCRHKAPVFGKPPRRFAYRELEMATDGFSNENFVAEGAIGCVHRGVLEDGRVVAVKRLKPAGGSDVRGEDEFCEEVEVLSRAQHRNVVMLVGFCVEGKRRVLVYEYICNGSLDRHLYGRRKAPLDWHARIKIAVGVARGLRYLHEDCRVGFVVHKDMRPNNILLTHDYEPLVGDFSRSRWQTELSPLADANVAETFGYLAPEYIEHGVATEKADVYAYGVVLLEMITGRRALDASQPKGQQFLVEWARPLVSRPSDQGAVGRFLDPRLDWDQARFFSRQLRSMARAASMCLRRDPQARPGMSKVLRILEGDAVVDPGFDIDSVGTRSGRMSCCPRILHQDNAMAASLSQRFAPEPVMRALRDQRSWPHFR</sequence>
<feature type="domain" description="Protein kinase" evidence="4">
    <location>
        <begin position="469"/>
        <end position="759"/>
    </location>
</feature>
<gene>
    <name evidence="6 7" type="primary">LOC103707475</name>
</gene>
<evidence type="ECO:0000256" key="2">
    <source>
        <dbReference type="ARBA" id="ARBA00022840"/>
    </source>
</evidence>
<feature type="region of interest" description="Disordered" evidence="3">
    <location>
        <begin position="286"/>
        <end position="308"/>
    </location>
</feature>
<dbReference type="GeneID" id="103707475"/>
<dbReference type="PANTHER" id="PTHR47989:SF14">
    <property type="entry name" value="INACTIVE PROTEIN KINASE SELMODRAFT_444075"/>
    <property type="match status" value="1"/>
</dbReference>
<keyword evidence="5" id="KW-1185">Reference proteome</keyword>
<dbReference type="PROSITE" id="PS50011">
    <property type="entry name" value="PROTEIN_KINASE_DOM"/>
    <property type="match status" value="1"/>
</dbReference>
<evidence type="ECO:0000313" key="5">
    <source>
        <dbReference type="Proteomes" id="UP000228380"/>
    </source>
</evidence>
<evidence type="ECO:0000313" key="7">
    <source>
        <dbReference type="RefSeq" id="XP_026660618.2"/>
    </source>
</evidence>
<dbReference type="OrthoDB" id="757296at2759"/>
<dbReference type="AlphaFoldDB" id="A0A8B8J4W4"/>
<dbReference type="GO" id="GO:0004672">
    <property type="term" value="F:protein kinase activity"/>
    <property type="evidence" value="ECO:0007669"/>
    <property type="project" value="InterPro"/>
</dbReference>
<dbReference type="PROSITE" id="PS00109">
    <property type="entry name" value="PROTEIN_KINASE_TYR"/>
    <property type="match status" value="1"/>
</dbReference>
<keyword evidence="2" id="KW-0067">ATP-binding</keyword>
<dbReference type="SUPFAM" id="SSF56112">
    <property type="entry name" value="Protein kinase-like (PK-like)"/>
    <property type="match status" value="1"/>
</dbReference>
<dbReference type="RefSeq" id="XP_026660617.2">
    <property type="nucleotide sequence ID" value="XM_026804816.2"/>
</dbReference>
<proteinExistence type="predicted"/>
<evidence type="ECO:0000313" key="6">
    <source>
        <dbReference type="RefSeq" id="XP_026660617.2"/>
    </source>
</evidence>
<evidence type="ECO:0000256" key="1">
    <source>
        <dbReference type="ARBA" id="ARBA00022741"/>
    </source>
</evidence>
<dbReference type="Pfam" id="PF00069">
    <property type="entry name" value="Pkinase"/>
    <property type="match status" value="1"/>
</dbReference>
<feature type="region of interest" description="Disordered" evidence="3">
    <location>
        <begin position="324"/>
        <end position="347"/>
    </location>
</feature>
<name>A0A8B8J4W4_PHODC</name>